<evidence type="ECO:0008006" key="3">
    <source>
        <dbReference type="Google" id="ProtNLM"/>
    </source>
</evidence>
<dbReference type="Proteomes" id="UP000020977">
    <property type="component" value="Unassembled WGS sequence"/>
</dbReference>
<comment type="caution">
    <text evidence="1">The sequence shown here is derived from an EMBL/GenBank/DDBJ whole genome shotgun (WGS) entry which is preliminary data.</text>
</comment>
<dbReference type="RefSeq" id="WP_044284426.1">
    <property type="nucleotide sequence ID" value="NZ_JFAD01000032.1"/>
</dbReference>
<evidence type="ECO:0000313" key="1">
    <source>
        <dbReference type="EMBL" id="EXU60902.1"/>
    </source>
</evidence>
<dbReference type="STRING" id="1188239.MOVI_6070"/>
<dbReference type="eggNOG" id="COG0510">
    <property type="taxonomic scope" value="Bacteria"/>
</dbReference>
<dbReference type="AlphaFoldDB" id="A0A014NPT7"/>
<reference evidence="1 2" key="1">
    <citation type="submission" date="2014-03" db="EMBL/GenBank/DDBJ databases">
        <title>Genome sequence of Mycoplasma ovipneumoniae strain 14811.</title>
        <authorList>
            <person name="Sirand-Pugnet P."/>
            <person name="Breton M."/>
            <person name="Dordet-Frisoni E."/>
            <person name="Baranowski E."/>
            <person name="Barre A."/>
            <person name="Couture C."/>
            <person name="Dupuy V."/>
            <person name="Gaurivaud P."/>
            <person name="Jacob D."/>
            <person name="Lemaitre C."/>
            <person name="Manso-Silvan L."/>
            <person name="Nikolski M."/>
            <person name="Nouvel L.-X."/>
            <person name="Poumarat F."/>
            <person name="Tardy F."/>
            <person name="Thebault P."/>
            <person name="Theil S."/>
            <person name="Citti C."/>
            <person name="Thiaucourt F."/>
            <person name="Blanchard A."/>
        </authorList>
    </citation>
    <scope>NUCLEOTIDE SEQUENCE [LARGE SCALE GENOMIC DNA]</scope>
    <source>
        <strain evidence="1 2">14811</strain>
    </source>
</reference>
<name>A0A014NPT7_9BACT</name>
<dbReference type="InterPro" id="IPR011009">
    <property type="entry name" value="Kinase-like_dom_sf"/>
</dbReference>
<organism evidence="1 2">
    <name type="scientific">Mesomycoplasma ovipneumoniae 14811</name>
    <dbReference type="NCBI Taxonomy" id="1188239"/>
    <lineage>
        <taxon>Bacteria</taxon>
        <taxon>Bacillati</taxon>
        <taxon>Mycoplasmatota</taxon>
        <taxon>Mycoplasmoidales</taxon>
        <taxon>Metamycoplasmataceae</taxon>
        <taxon>Mesomycoplasma</taxon>
    </lineage>
</organism>
<dbReference type="Pfam" id="PF01633">
    <property type="entry name" value="Choline_kinase"/>
    <property type="match status" value="1"/>
</dbReference>
<accession>A0A014NPT7</accession>
<gene>
    <name evidence="1" type="ORF">MOVI_6070</name>
</gene>
<evidence type="ECO:0000313" key="2">
    <source>
        <dbReference type="Proteomes" id="UP000020977"/>
    </source>
</evidence>
<sequence length="216" mass="26212">MNFSVFPPNISALIKNPSLIYCGLHNCTFTAFYQGQKVQIRIAKNNFVDWQNEKNFIQNDPNFLFYQKGNYIKKWIEGQILDSENLDFYIKKLFTELSKFHQRKNQKITKFDWQVNEINDEKYKKLVQKYQFDPQVICHNDLQFKNIIVSKTNLYFIDFEWVRHNNPYFDYVSLHLNLGISADKIIEFFGLSTEKFSDFIYLYKIFTNFWNKKWYA</sequence>
<dbReference type="Gene3D" id="3.90.1200.10">
    <property type="match status" value="1"/>
</dbReference>
<dbReference type="EMBL" id="JFAD01000032">
    <property type="protein sequence ID" value="EXU60902.1"/>
    <property type="molecule type" value="Genomic_DNA"/>
</dbReference>
<protein>
    <recommendedName>
        <fullName evidence="3">Choline kinase</fullName>
    </recommendedName>
</protein>
<dbReference type="SUPFAM" id="SSF56112">
    <property type="entry name" value="Protein kinase-like (PK-like)"/>
    <property type="match status" value="1"/>
</dbReference>
<proteinExistence type="predicted"/>